<dbReference type="GO" id="GO:0005634">
    <property type="term" value="C:nucleus"/>
    <property type="evidence" value="ECO:0007669"/>
    <property type="project" value="TreeGrafter"/>
</dbReference>
<sequence length="202" mass="22688">MLTVPPMPTSFRPTATTAVQKQTAKPLLRRATISGTVRRRDEMDNDMDVEPDLANPNKRSKVAFDPEVKVRLMEDWASCEKAPELIREEVRRGIEKHAMGETEGYERIMEIFTAKHNADDAPSPTAIKNYLLALLGSVSLLKRSCASLVHAVLDFQWLGRDDAFVALYVRFLGTLVSAKGNYVGSVLRMLYHRQPAACRTIQ</sequence>
<evidence type="ECO:0000256" key="2">
    <source>
        <dbReference type="SAM" id="MobiDB-lite"/>
    </source>
</evidence>
<evidence type="ECO:0000256" key="1">
    <source>
        <dbReference type="ARBA" id="ARBA00010098"/>
    </source>
</evidence>
<dbReference type="GO" id="GO:0001042">
    <property type="term" value="F:RNA polymerase I core binding"/>
    <property type="evidence" value="ECO:0007669"/>
    <property type="project" value="TreeGrafter"/>
</dbReference>
<feature type="region of interest" description="Disordered" evidence="2">
    <location>
        <begin position="32"/>
        <end position="60"/>
    </location>
</feature>
<dbReference type="GO" id="GO:0006361">
    <property type="term" value="P:transcription initiation at RNA polymerase I promoter"/>
    <property type="evidence" value="ECO:0007669"/>
    <property type="project" value="InterPro"/>
</dbReference>
<name>A0A9P8L2F0_9PEZI</name>
<evidence type="ECO:0000313" key="4">
    <source>
        <dbReference type="Proteomes" id="UP000750711"/>
    </source>
</evidence>
<keyword evidence="4" id="KW-1185">Reference proteome</keyword>
<dbReference type="InterPro" id="IPR007991">
    <property type="entry name" value="RNA_pol_I_trans_ini_fac_RRN3"/>
</dbReference>
<organism evidence="3 4">
    <name type="scientific">Trichoglossum hirsutum</name>
    <dbReference type="NCBI Taxonomy" id="265104"/>
    <lineage>
        <taxon>Eukaryota</taxon>
        <taxon>Fungi</taxon>
        <taxon>Dikarya</taxon>
        <taxon>Ascomycota</taxon>
        <taxon>Pezizomycotina</taxon>
        <taxon>Geoglossomycetes</taxon>
        <taxon>Geoglossales</taxon>
        <taxon>Geoglossaceae</taxon>
        <taxon>Trichoglossum</taxon>
    </lineage>
</organism>
<accession>A0A9P8L2F0</accession>
<proteinExistence type="inferred from homology"/>
<dbReference type="GO" id="GO:0001181">
    <property type="term" value="F:RNA polymerase I general transcription initiation factor activity"/>
    <property type="evidence" value="ECO:0007669"/>
    <property type="project" value="InterPro"/>
</dbReference>
<dbReference type="EMBL" id="JAGHQM010002361">
    <property type="protein sequence ID" value="KAH0550915.1"/>
    <property type="molecule type" value="Genomic_DNA"/>
</dbReference>
<comment type="caution">
    <text evidence="3">The sequence shown here is derived from an EMBL/GenBank/DDBJ whole genome shotgun (WGS) entry which is preliminary data.</text>
</comment>
<dbReference type="PANTHER" id="PTHR12790:SF0">
    <property type="entry name" value="RNA POLYMERASE I-SPECIFIC TRANSCRIPTION INITIATION FACTOR RRN3-RELATED"/>
    <property type="match status" value="1"/>
</dbReference>
<protein>
    <submittedName>
        <fullName evidence="3">Uncharacterized protein</fullName>
    </submittedName>
</protein>
<dbReference type="Proteomes" id="UP000750711">
    <property type="component" value="Unassembled WGS sequence"/>
</dbReference>
<evidence type="ECO:0000313" key="3">
    <source>
        <dbReference type="EMBL" id="KAH0550915.1"/>
    </source>
</evidence>
<dbReference type="AlphaFoldDB" id="A0A9P8L2F0"/>
<reference evidence="3" key="1">
    <citation type="submission" date="2021-03" db="EMBL/GenBank/DDBJ databases">
        <title>Comparative genomics and phylogenomic investigation of the class Geoglossomycetes provide insights into ecological specialization and systematics.</title>
        <authorList>
            <person name="Melie T."/>
            <person name="Pirro S."/>
            <person name="Miller A.N."/>
            <person name="Quandt A."/>
        </authorList>
    </citation>
    <scope>NUCLEOTIDE SEQUENCE</scope>
    <source>
        <strain evidence="3">CAQ_001_2017</strain>
    </source>
</reference>
<dbReference type="Pfam" id="PF05327">
    <property type="entry name" value="RRN3"/>
    <property type="match status" value="1"/>
</dbReference>
<dbReference type="PANTHER" id="PTHR12790">
    <property type="entry name" value="TRANSCRIPTION INITIATION FACTOR IA RRN3"/>
    <property type="match status" value="1"/>
</dbReference>
<comment type="similarity">
    <text evidence="1">Belongs to the RRN3 family.</text>
</comment>
<gene>
    <name evidence="3" type="ORF">GP486_007721</name>
</gene>